<dbReference type="AlphaFoldDB" id="A0A1C3RGG7"/>
<name>A0A1C3RGG7_9PROT</name>
<protein>
    <recommendedName>
        <fullName evidence="4">DUF4197 domain-containing protein</fullName>
    </recommendedName>
</protein>
<gene>
    <name evidence="2" type="ORF">MTBPR1_20199</name>
</gene>
<dbReference type="Pfam" id="PF13852">
    <property type="entry name" value="DUF4197"/>
    <property type="match status" value="1"/>
</dbReference>
<evidence type="ECO:0000313" key="2">
    <source>
        <dbReference type="EMBL" id="SCA56351.1"/>
    </source>
</evidence>
<feature type="signal peptide" evidence="1">
    <location>
        <begin position="1"/>
        <end position="20"/>
    </location>
</feature>
<evidence type="ECO:0000256" key="1">
    <source>
        <dbReference type="SAM" id="SignalP"/>
    </source>
</evidence>
<sequence length="247" mass="26924">MHFIILTLLALFAFNQNAQALDLLNTLKKTVEENVNLPTSTTSLAGGLSQSQIIEGLQEALKVGTQNVVSQIGAADGYNADPQIHIPLPDELKQVQNLLKKFGLSAMADDVELKLNRAAEQAAPQAKEIIWNAISNMNMEDAQAIYKGPKDAATQYFKKVASSDLQNIISPIAENSLKDVGALSAYDSLIGQYKSMPFVPDVKANLVNHTTELAMEGIFHYLAQEEAAIRENPAKRTTEILKTVFGK</sequence>
<dbReference type="InterPro" id="IPR025245">
    <property type="entry name" value="DUF4197"/>
</dbReference>
<feature type="chain" id="PRO_5008680723" description="DUF4197 domain-containing protein" evidence="1">
    <location>
        <begin position="21"/>
        <end position="247"/>
    </location>
</feature>
<organism evidence="2 3">
    <name type="scientific">Candidatus Terasakiella magnetica</name>
    <dbReference type="NCBI Taxonomy" id="1867952"/>
    <lineage>
        <taxon>Bacteria</taxon>
        <taxon>Pseudomonadati</taxon>
        <taxon>Pseudomonadota</taxon>
        <taxon>Alphaproteobacteria</taxon>
        <taxon>Rhodospirillales</taxon>
        <taxon>Terasakiellaceae</taxon>
        <taxon>Terasakiella</taxon>
    </lineage>
</organism>
<accession>A0A1C3RGG7</accession>
<evidence type="ECO:0008006" key="4">
    <source>
        <dbReference type="Google" id="ProtNLM"/>
    </source>
</evidence>
<dbReference type="STRING" id="1867952.MTBPR1_20199"/>
<dbReference type="Proteomes" id="UP000231658">
    <property type="component" value="Unassembled WGS sequence"/>
</dbReference>
<evidence type="ECO:0000313" key="3">
    <source>
        <dbReference type="Proteomes" id="UP000231658"/>
    </source>
</evidence>
<keyword evidence="1" id="KW-0732">Signal</keyword>
<dbReference type="EMBL" id="FLYE01000012">
    <property type="protein sequence ID" value="SCA56351.1"/>
    <property type="molecule type" value="Genomic_DNA"/>
</dbReference>
<proteinExistence type="predicted"/>
<keyword evidence="3" id="KW-1185">Reference proteome</keyword>
<reference evidence="2 3" key="1">
    <citation type="submission" date="2016-07" db="EMBL/GenBank/DDBJ databases">
        <authorList>
            <person name="Lefevre C.T."/>
        </authorList>
    </citation>
    <scope>NUCLEOTIDE SEQUENCE [LARGE SCALE GENOMIC DNA]</scope>
    <source>
        <strain evidence="2">PR1</strain>
    </source>
</reference>